<name>A0ABX0JVL9_9PROT</name>
<gene>
    <name evidence="2" type="ORF">GOB93_14860</name>
</gene>
<evidence type="ECO:0000313" key="2">
    <source>
        <dbReference type="EMBL" id="NHN85912.1"/>
    </source>
</evidence>
<comment type="caution">
    <text evidence="2">The sequence shown here is derived from an EMBL/GenBank/DDBJ whole genome shotgun (WGS) entry which is preliminary data.</text>
</comment>
<feature type="signal peptide" evidence="1">
    <location>
        <begin position="1"/>
        <end position="28"/>
    </location>
</feature>
<accession>A0ABX0JVL9</accession>
<feature type="chain" id="PRO_5046324885" evidence="1">
    <location>
        <begin position="29"/>
        <end position="156"/>
    </location>
</feature>
<evidence type="ECO:0000313" key="3">
    <source>
        <dbReference type="Proteomes" id="UP000635278"/>
    </source>
</evidence>
<protein>
    <submittedName>
        <fullName evidence="2">DUF3465 domain-containing protein</fullName>
    </submittedName>
</protein>
<dbReference type="EMBL" id="WOTB01000022">
    <property type="protein sequence ID" value="NHN85912.1"/>
    <property type="molecule type" value="Genomic_DNA"/>
</dbReference>
<proteinExistence type="predicted"/>
<dbReference type="Proteomes" id="UP000635278">
    <property type="component" value="Unassembled WGS sequence"/>
</dbReference>
<keyword evidence="1" id="KW-0732">Signal</keyword>
<keyword evidence="3" id="KW-1185">Reference proteome</keyword>
<evidence type="ECO:0000256" key="1">
    <source>
        <dbReference type="SAM" id="SignalP"/>
    </source>
</evidence>
<organism evidence="2 3">
    <name type="scientific">Acetobacter musti</name>
    <dbReference type="NCBI Taxonomy" id="864732"/>
    <lineage>
        <taxon>Bacteria</taxon>
        <taxon>Pseudomonadati</taxon>
        <taxon>Pseudomonadota</taxon>
        <taxon>Alphaproteobacteria</taxon>
        <taxon>Acetobacterales</taxon>
        <taxon>Acetobacteraceae</taxon>
        <taxon>Acetobacter</taxon>
    </lineage>
</organism>
<sequence>MRQSTAWLIRGLAVAIMSTLLNSGCAQAQTVSSVCDDSAFLAAQRTFENGGGREDLPVHVCGRVVAVSSRAKHTRSGWHGYFYVDVGSGVSIRIVSDLDEMNAPEWPWVAKGDQAEIVGRYYYDAPRRQGIDWTHHGTGRHWGMPGYVVVNGTKYQ</sequence>
<reference evidence="2 3" key="1">
    <citation type="journal article" date="2020" name="Int. J. Syst. Evol. Microbiol.">
        <title>Novel acetic acid bacteria from cider fermentations: Acetobacter conturbans sp. nov. and Acetobacter fallax sp. nov.</title>
        <authorList>
            <person name="Sombolestani A.S."/>
            <person name="Cleenwerck I."/>
            <person name="Cnockaert M."/>
            <person name="Borremans W."/>
            <person name="Wieme A.D."/>
            <person name="De Vuyst L."/>
            <person name="Vandamme P."/>
        </authorList>
    </citation>
    <scope>NUCLEOTIDE SEQUENCE [LARGE SCALE GENOMIC DNA]</scope>
    <source>
        <strain evidence="2 3">LMG 30640</strain>
    </source>
</reference>